<protein>
    <submittedName>
        <fullName evidence="1">(Mediterranean fruit fly) hypothetical protein</fullName>
    </submittedName>
</protein>
<evidence type="ECO:0000313" key="2">
    <source>
        <dbReference type="Proteomes" id="UP000606786"/>
    </source>
</evidence>
<dbReference type="Proteomes" id="UP000606786">
    <property type="component" value="Unassembled WGS sequence"/>
</dbReference>
<organism evidence="1 2">
    <name type="scientific">Ceratitis capitata</name>
    <name type="common">Mediterranean fruit fly</name>
    <name type="synonym">Tephritis capitata</name>
    <dbReference type="NCBI Taxonomy" id="7213"/>
    <lineage>
        <taxon>Eukaryota</taxon>
        <taxon>Metazoa</taxon>
        <taxon>Ecdysozoa</taxon>
        <taxon>Arthropoda</taxon>
        <taxon>Hexapoda</taxon>
        <taxon>Insecta</taxon>
        <taxon>Pterygota</taxon>
        <taxon>Neoptera</taxon>
        <taxon>Endopterygota</taxon>
        <taxon>Diptera</taxon>
        <taxon>Brachycera</taxon>
        <taxon>Muscomorpha</taxon>
        <taxon>Tephritoidea</taxon>
        <taxon>Tephritidae</taxon>
        <taxon>Ceratitis</taxon>
        <taxon>Ceratitis</taxon>
    </lineage>
</organism>
<keyword evidence="2" id="KW-1185">Reference proteome</keyword>
<evidence type="ECO:0000313" key="1">
    <source>
        <dbReference type="EMBL" id="CAD7000942.1"/>
    </source>
</evidence>
<dbReference type="EMBL" id="CAJHJT010000023">
    <property type="protein sequence ID" value="CAD7000942.1"/>
    <property type="molecule type" value="Genomic_DNA"/>
</dbReference>
<comment type="caution">
    <text evidence="1">The sequence shown here is derived from an EMBL/GenBank/DDBJ whole genome shotgun (WGS) entry which is preliminary data.</text>
</comment>
<reference evidence="1" key="1">
    <citation type="submission" date="2020-11" db="EMBL/GenBank/DDBJ databases">
        <authorList>
            <person name="Whitehead M."/>
        </authorList>
    </citation>
    <scope>NUCLEOTIDE SEQUENCE</scope>
    <source>
        <strain evidence="1">EGII</strain>
    </source>
</reference>
<dbReference type="AlphaFoldDB" id="A0A811UP20"/>
<proteinExistence type="predicted"/>
<gene>
    <name evidence="1" type="ORF">CCAP1982_LOCUS9415</name>
</gene>
<name>A0A811UP20_CERCA</name>
<sequence length="114" mass="12459">MAETVTGNDCYPHSVKSIKYICKYILKDSDMTVVELQFSNTIDEISRYQVGHYDDEVFNGAGSYSQFPVQMQLAIVLCRRDSNGGATISNTVSLFGNGGIIKVYCSKGAISAVN</sequence>
<accession>A0A811UP20</accession>